<dbReference type="Pfam" id="PF00107">
    <property type="entry name" value="ADH_zinc_N"/>
    <property type="match status" value="1"/>
</dbReference>
<dbReference type="PANTHER" id="PTHR43677:SF1">
    <property type="entry name" value="ACRYLYL-COA REDUCTASE ACUI-RELATED"/>
    <property type="match status" value="1"/>
</dbReference>
<reference evidence="2" key="1">
    <citation type="submission" date="2015-12" db="EMBL/GenBank/DDBJ databases">
        <title>Complete genome sequences of two moderately thermophilic Paenibacillus species.</title>
        <authorList>
            <person name="Butler R.III."/>
            <person name="Wang J."/>
            <person name="Stark B.C."/>
            <person name="Pombert J.-F."/>
        </authorList>
    </citation>
    <scope>NUCLEOTIDE SEQUENCE [LARGE SCALE GENOMIC DNA]</scope>
    <source>
        <strain evidence="2">32O-Y</strain>
    </source>
</reference>
<dbReference type="PANTHER" id="PTHR43677">
    <property type="entry name" value="SHORT-CHAIN DEHYDROGENASE/REDUCTASE"/>
    <property type="match status" value="1"/>
</dbReference>
<reference evidence="1 2" key="2">
    <citation type="journal article" date="2016" name="Genome Announc.">
        <title>Complete Genome Sequences of Two Interactive Moderate Thermophiles, Paenibacillus napthalenovorans 32O-Y and Paenibacillus sp. 32O-W.</title>
        <authorList>
            <person name="Butler R.R.III."/>
            <person name="Wang J."/>
            <person name="Stark B.C."/>
            <person name="Pombert J.F."/>
        </authorList>
    </citation>
    <scope>NUCLEOTIDE SEQUENCE [LARGE SCALE GENOMIC DNA]</scope>
    <source>
        <strain evidence="1 2">32O-Y</strain>
    </source>
</reference>
<dbReference type="EMBL" id="CP013652">
    <property type="protein sequence ID" value="ALS24287.1"/>
    <property type="molecule type" value="Genomic_DNA"/>
</dbReference>
<dbReference type="InterPro" id="IPR020843">
    <property type="entry name" value="ER"/>
</dbReference>
<dbReference type="KEGG" id="pnp:IJ22_39750"/>
<dbReference type="AlphaFoldDB" id="A0A0U2N0D2"/>
<dbReference type="InterPro" id="IPR013154">
    <property type="entry name" value="ADH-like_N"/>
</dbReference>
<keyword evidence="2" id="KW-1185">Reference proteome</keyword>
<dbReference type="SUPFAM" id="SSF50129">
    <property type="entry name" value="GroES-like"/>
    <property type="match status" value="1"/>
</dbReference>
<dbReference type="STRING" id="162209.IJ22_39750"/>
<dbReference type="InterPro" id="IPR036291">
    <property type="entry name" value="NAD(P)-bd_dom_sf"/>
</dbReference>
<dbReference type="InterPro" id="IPR014188">
    <property type="entry name" value="Acrylyl-CoA_reductase_AcuI"/>
</dbReference>
<dbReference type="GO" id="GO:0043957">
    <property type="term" value="F:acryloyl-CoA reductase (NADPH) activity"/>
    <property type="evidence" value="ECO:0007669"/>
    <property type="project" value="TreeGrafter"/>
</dbReference>
<dbReference type="InterPro" id="IPR051397">
    <property type="entry name" value="Zn-ADH-like_protein"/>
</dbReference>
<dbReference type="SUPFAM" id="SSF51735">
    <property type="entry name" value="NAD(P)-binding Rossmann-fold domains"/>
    <property type="match status" value="1"/>
</dbReference>
<dbReference type="Gene3D" id="3.40.50.720">
    <property type="entry name" value="NAD(P)-binding Rossmann-like Domain"/>
    <property type="match status" value="1"/>
</dbReference>
<dbReference type="Pfam" id="PF08240">
    <property type="entry name" value="ADH_N"/>
    <property type="match status" value="1"/>
</dbReference>
<dbReference type="Proteomes" id="UP000061660">
    <property type="component" value="Chromosome"/>
</dbReference>
<accession>A0A0U2N0D2</accession>
<sequence>MILIKAFKALVVEQSGNDVTSGIREMTIEDLPSGELLIQVVYSSVNYKDALACIANGNVVKTYPFIPGIDLAGIVKSSTDGRFHEGDEVLITGYELGVSHYGGFSEYARVSSQWAVKLPEGLSMKEAMIFGTAGFTAALSVQELQDGGVNADQGPILVTGATGGVGSMAVAMLAKLGYEVVASTGKAEQKEHLMKLGAARVISRDELVPEKVRALDKQLWAGAVDCVGGKSLSYILSSTRYGGTVAISGLTGGAELATTVFPFILRGIRLIGIDSVMASMEKRVRIWNRLTSELKPAMLNSMYTEIALEQIPGVVQSILKGQAQGRTLVKISSCKGT</sequence>
<dbReference type="PATRIC" id="fig|162209.4.peg.4219"/>
<organism evidence="1 2">
    <name type="scientific">Paenibacillus naphthalenovorans</name>
    <dbReference type="NCBI Taxonomy" id="162209"/>
    <lineage>
        <taxon>Bacteria</taxon>
        <taxon>Bacillati</taxon>
        <taxon>Bacillota</taxon>
        <taxon>Bacilli</taxon>
        <taxon>Bacillales</taxon>
        <taxon>Paenibacillaceae</taxon>
        <taxon>Paenibacillus</taxon>
    </lineage>
</organism>
<dbReference type="Gene3D" id="3.90.180.10">
    <property type="entry name" value="Medium-chain alcohol dehydrogenases, catalytic domain"/>
    <property type="match status" value="1"/>
</dbReference>
<name>A0A0U2N0D2_9BACL</name>
<dbReference type="SMART" id="SM00829">
    <property type="entry name" value="PKS_ER"/>
    <property type="match status" value="1"/>
</dbReference>
<dbReference type="InterPro" id="IPR013149">
    <property type="entry name" value="ADH-like_C"/>
</dbReference>
<dbReference type="NCBIfam" id="TIGR02823">
    <property type="entry name" value="oxido_YhdH"/>
    <property type="match status" value="1"/>
</dbReference>
<dbReference type="InterPro" id="IPR011032">
    <property type="entry name" value="GroES-like_sf"/>
</dbReference>
<evidence type="ECO:0000313" key="2">
    <source>
        <dbReference type="Proteomes" id="UP000061660"/>
    </source>
</evidence>
<evidence type="ECO:0000313" key="1">
    <source>
        <dbReference type="EMBL" id="ALS24287.1"/>
    </source>
</evidence>
<proteinExistence type="predicted"/>
<protein>
    <submittedName>
        <fullName evidence="1">Quinone oxidoreductase</fullName>
    </submittedName>
</protein>
<gene>
    <name evidence="1" type="ORF">IJ22_39750</name>
</gene>